<feature type="region of interest" description="Disordered" evidence="1">
    <location>
        <begin position="737"/>
        <end position="756"/>
    </location>
</feature>
<dbReference type="Pfam" id="PF03732">
    <property type="entry name" value="Retrotrans_gag"/>
    <property type="match status" value="1"/>
</dbReference>
<dbReference type="InterPro" id="IPR036397">
    <property type="entry name" value="RNaseH_sf"/>
</dbReference>
<dbReference type="PROSITE" id="PS50878">
    <property type="entry name" value="RT_POL"/>
    <property type="match status" value="1"/>
</dbReference>
<evidence type="ECO:0000313" key="3">
    <source>
        <dbReference type="EMBL" id="SPD10746.1"/>
    </source>
</evidence>
<gene>
    <name evidence="3" type="ORF">FSB_LOCUS38628</name>
</gene>
<dbReference type="InterPro" id="IPR043128">
    <property type="entry name" value="Rev_trsase/Diguanyl_cyclase"/>
</dbReference>
<dbReference type="CDD" id="cd01647">
    <property type="entry name" value="RT_LTR"/>
    <property type="match status" value="1"/>
</dbReference>
<reference evidence="3" key="1">
    <citation type="submission" date="2018-02" db="EMBL/GenBank/DDBJ databases">
        <authorList>
            <person name="Cohen D.B."/>
            <person name="Kent A.D."/>
        </authorList>
    </citation>
    <scope>NUCLEOTIDE SEQUENCE</scope>
</reference>
<dbReference type="SUPFAM" id="SSF56672">
    <property type="entry name" value="DNA/RNA polymerases"/>
    <property type="match status" value="1"/>
</dbReference>
<protein>
    <recommendedName>
        <fullName evidence="2">Reverse transcriptase domain-containing protein</fullName>
    </recommendedName>
</protein>
<feature type="compositionally biased region" description="Basic and acidic residues" evidence="1">
    <location>
        <begin position="37"/>
        <end position="59"/>
    </location>
</feature>
<accession>A0A2N9H8M4</accession>
<dbReference type="Gene3D" id="3.10.10.10">
    <property type="entry name" value="HIV Type 1 Reverse Transcriptase, subunit A, domain 1"/>
    <property type="match status" value="1"/>
</dbReference>
<feature type="region of interest" description="Disordered" evidence="1">
    <location>
        <begin position="35"/>
        <end position="83"/>
    </location>
</feature>
<dbReference type="SUPFAM" id="SSF53098">
    <property type="entry name" value="Ribonuclease H-like"/>
    <property type="match status" value="1"/>
</dbReference>
<dbReference type="InterPro" id="IPR012337">
    <property type="entry name" value="RNaseH-like_sf"/>
</dbReference>
<dbReference type="PANTHER" id="PTHR48475">
    <property type="entry name" value="RIBONUCLEASE H"/>
    <property type="match status" value="1"/>
</dbReference>
<dbReference type="InterPro" id="IPR000477">
    <property type="entry name" value="RT_dom"/>
</dbReference>
<dbReference type="Gene3D" id="3.30.70.270">
    <property type="match status" value="2"/>
</dbReference>
<dbReference type="InterPro" id="IPR043502">
    <property type="entry name" value="DNA/RNA_pol_sf"/>
</dbReference>
<dbReference type="InterPro" id="IPR005162">
    <property type="entry name" value="Retrotrans_gag_dom"/>
</dbReference>
<feature type="domain" description="Reverse transcriptase" evidence="2">
    <location>
        <begin position="986"/>
        <end position="1165"/>
    </location>
</feature>
<organism evidence="3">
    <name type="scientific">Fagus sylvatica</name>
    <name type="common">Beechnut</name>
    <dbReference type="NCBI Taxonomy" id="28930"/>
    <lineage>
        <taxon>Eukaryota</taxon>
        <taxon>Viridiplantae</taxon>
        <taxon>Streptophyta</taxon>
        <taxon>Embryophyta</taxon>
        <taxon>Tracheophyta</taxon>
        <taxon>Spermatophyta</taxon>
        <taxon>Magnoliopsida</taxon>
        <taxon>eudicotyledons</taxon>
        <taxon>Gunneridae</taxon>
        <taxon>Pentapetalae</taxon>
        <taxon>rosids</taxon>
        <taxon>fabids</taxon>
        <taxon>Fagales</taxon>
        <taxon>Fagaceae</taxon>
        <taxon>Fagus</taxon>
    </lineage>
</organism>
<evidence type="ECO:0000256" key="1">
    <source>
        <dbReference type="SAM" id="MobiDB-lite"/>
    </source>
</evidence>
<dbReference type="EMBL" id="OIVN01003364">
    <property type="protein sequence ID" value="SPD10746.1"/>
    <property type="molecule type" value="Genomic_DNA"/>
</dbReference>
<evidence type="ECO:0000259" key="2">
    <source>
        <dbReference type="PROSITE" id="PS50878"/>
    </source>
</evidence>
<dbReference type="Pfam" id="PF17919">
    <property type="entry name" value="RT_RNaseH_2"/>
    <property type="match status" value="1"/>
</dbReference>
<dbReference type="InterPro" id="IPR041577">
    <property type="entry name" value="RT_RNaseH_2"/>
</dbReference>
<dbReference type="Gene3D" id="3.30.420.10">
    <property type="entry name" value="Ribonuclease H-like superfamily/Ribonuclease H"/>
    <property type="match status" value="1"/>
</dbReference>
<feature type="compositionally biased region" description="Pro residues" evidence="1">
    <location>
        <begin position="335"/>
        <end position="355"/>
    </location>
</feature>
<name>A0A2N9H8M4_FAGSY</name>
<proteinExistence type="predicted"/>
<feature type="region of interest" description="Disordered" evidence="1">
    <location>
        <begin position="300"/>
        <end position="379"/>
    </location>
</feature>
<sequence>MAGETSGPGPSEQEIRMVALERKFDELLSFVQLIAKRNTDDENQRKEDDKDTSEAEPEGHSNTNATPPRPPTPPKPEGKDSQLDSKIDSLEEKIRLIQGLNSFGNTDFSSMSWFPNMTVPPKFKAPEFEKYNGRGDPMIHLQMYCRKMAPYADNEPLLIQTFQDTLTGNAAEWYSQLKKISHWKELADTFLAQYGFNSQIAPDRFDLQRMEKKSNETFREYAQRWREKAARARPPLDEREMIKIFVDTLKNPYFDRMMGLQMQFFVDLIPVGERIEDALKTKKIVDMTALMALAEQAAKKAPTKRKEGDVQMIGRSNGRPRQILPTFTMQSVQPRPTPTPAPTQVPAPAPAPQMPARPVGNQPNDNRWPRKEPRQFTPLPMPMTELYPILIEKNLISPTIPRPYNGAPRKDFNQNLTCDFHFGEVGHAIGNCNHLRHRVQDLIDHGILKFEGLPNITTNPLPNHPEGGVNMVEIEEGNEERILWRRLFYTLEKKRHITPLEAPPGPSTGDACEYHSGARGHSLECCEEFKKKITNLMENGLVGREEIPSERSHQPEDPSDFDWYAELNLDDIVEDEMDLDNLQDEGADWGYFMEDDTDEWKDVDFTKLFQFTYLIVPPGFETPEFEIFYENGDPEVHLQKYGEKMALHLENELLMISVFPESLSKQAAAWFCQLRNLTGWDDLARVFLERYRFNPHSILEYLGLKEDEEPYVIPDPGVGEVIVEIKEEPSVLSLPALTGEEEEEEVKPLPPAKEPDNATIAEEGREEPLKAPPPSNIITTTVAEEEYAGPMVEGLSIHTIAGEEDSTTTPPTRHCQQGEEAKTWTCVPLLQRVSSSNEITRKTSNDPHVSKIDNKTNCSLDNIDNSDEEIELPNDILEALERQDEGSKPNIEELEIVNLADKGEEPREVKIGTRCAAEQKEALIALLREFHEIFAWSYQDMPGLDTDIVVHKIPLKPECKPVKQALRRMKPEVILKIKEEVEKQLKAGFLSTVTYSDWVANIVPVPKKDGKVRMCVDYRDLNRASPKDNFPLPHIDTLVDNTATNVVFSFMDGFSGYNQIKMAEEDKSKTAFITHWGTFVYDVMPFGLKNAGATYQRAMVTLFHDMIHHEIEVYVDDMIAKSRTAQDHLTDLRKLFQRLKKYQLRLNPNKCAFGVTSGKLLGFIVSGRGIEIDPAKLTATCEPLFKLLRKDVKIKWTEDCQRAFDKIKEYLLNPPILVPPTPGRPLILYLTVQEASMGCMLGQQDETGKKEQAIYYLSKKFTEPETRYLLVEKTCCALAWASKKLRQYMLYYTTWLVSRNGPDQAIKGQAIADYLADYPSEQLELMDSEFPDEDVMTVDEDNHGRWKLYFDGAANAVGSGIGAVLVSPKGQQTPIAVKLGFDCTNNMTELTENGKLGIPSSSHTNDTSAGLVPKFKYVTFTYTPRAHNHFADALATLASLIKLVEGDDVRPLRIETRDIPAYCVCIEECMNVEAEIDNKPWYYDIKRFIQDREYPSRATENEKKYIRRMAFQFFLSGEILYKRTHDATLLAMCRCRRGQSIDPGDARGIDGSPCQRTLPGPEDYESWLLLVDNGEGLHQTSWGMDVIGAITPKASNGHEFILVAIDYFTKWVEACSFKNVTQVAVTRFVKNNIICRYGMPEDAHHRQCFQPKQPHDGSAMPAVQDPAPQLCSIPSEDERSRRSCQQELRTSVGATPYSLVYGMEAVLPVEVEIPSLRILSQTQLEEAEWAQARYEQLNFIDEKRLAALCHGQLYQRRIERAYNKKARPRTFQPGDLVLKKRNMALSDPRGKFAPSYEGPYVVKKAFSGGAIILADMDGEEFRSPINSDSVIKYHV</sequence>
<dbReference type="Pfam" id="PF00078">
    <property type="entry name" value="RVT_1"/>
    <property type="match status" value="1"/>
</dbReference>
<dbReference type="GO" id="GO:0003676">
    <property type="term" value="F:nucleic acid binding"/>
    <property type="evidence" value="ECO:0007669"/>
    <property type="project" value="InterPro"/>
</dbReference>
<dbReference type="PANTHER" id="PTHR48475:SF1">
    <property type="entry name" value="RNASE H TYPE-1 DOMAIN-CONTAINING PROTEIN"/>
    <property type="match status" value="1"/>
</dbReference>